<evidence type="ECO:0000259" key="8">
    <source>
        <dbReference type="Pfam" id="PF24517"/>
    </source>
</evidence>
<keyword evidence="5" id="KW-0378">Hydrolase</keyword>
<dbReference type="PROSITE" id="PS00659">
    <property type="entry name" value="GLYCOSYL_HYDROL_F5"/>
    <property type="match status" value="1"/>
</dbReference>
<reference evidence="9 10" key="1">
    <citation type="submission" date="2024-07" db="EMBL/GenBank/DDBJ databases">
        <title>Section-level genome sequencing and comparative genomics of Aspergillus sections Usti and Cavernicolus.</title>
        <authorList>
            <consortium name="Lawrence Berkeley National Laboratory"/>
            <person name="Nybo J.L."/>
            <person name="Vesth T.C."/>
            <person name="Theobald S."/>
            <person name="Frisvad J.C."/>
            <person name="Larsen T.O."/>
            <person name="Kjaerboelling I."/>
            <person name="Rothschild-Mancinelli K."/>
            <person name="Lyhne E.K."/>
            <person name="Kogle M.E."/>
            <person name="Barry K."/>
            <person name="Clum A."/>
            <person name="Na H."/>
            <person name="Ledsgaard L."/>
            <person name="Lin J."/>
            <person name="Lipzen A."/>
            <person name="Kuo A."/>
            <person name="Riley R."/>
            <person name="Mondo S."/>
            <person name="Labutti K."/>
            <person name="Haridas S."/>
            <person name="Pangalinan J."/>
            <person name="Salamov A.A."/>
            <person name="Simmons B.A."/>
            <person name="Magnuson J.K."/>
            <person name="Chen J."/>
            <person name="Drula E."/>
            <person name="Henrissat B."/>
            <person name="Wiebenga A."/>
            <person name="Lubbers R.J."/>
            <person name="Gomes A.C."/>
            <person name="Makela M.R."/>
            <person name="Stajich J."/>
            <person name="Grigoriev I.V."/>
            <person name="Mortensen U.H."/>
            <person name="De Vries R.P."/>
            <person name="Baker S.E."/>
            <person name="Andersen M.R."/>
        </authorList>
    </citation>
    <scope>NUCLEOTIDE SEQUENCE [LARGE SCALE GENOMIC DNA]</scope>
    <source>
        <strain evidence="9 10">CBS 123904</strain>
    </source>
</reference>
<comment type="similarity">
    <text evidence="2">Belongs to the glycosyl hydrolase 5 (cellulase A) family.</text>
</comment>
<evidence type="ECO:0000256" key="6">
    <source>
        <dbReference type="ARBA" id="ARBA00023295"/>
    </source>
</evidence>
<evidence type="ECO:0000256" key="3">
    <source>
        <dbReference type="ARBA" id="ARBA00022525"/>
    </source>
</evidence>
<organism evidence="9 10">
    <name type="scientific">Aspergillus pseudoustus</name>
    <dbReference type="NCBI Taxonomy" id="1810923"/>
    <lineage>
        <taxon>Eukaryota</taxon>
        <taxon>Fungi</taxon>
        <taxon>Dikarya</taxon>
        <taxon>Ascomycota</taxon>
        <taxon>Pezizomycotina</taxon>
        <taxon>Eurotiomycetes</taxon>
        <taxon>Eurotiomycetidae</taxon>
        <taxon>Eurotiales</taxon>
        <taxon>Aspergillaceae</taxon>
        <taxon>Aspergillus</taxon>
        <taxon>Aspergillus subgen. Nidulantes</taxon>
    </lineage>
</organism>
<dbReference type="SUPFAM" id="SSF51445">
    <property type="entry name" value="(Trans)glycosidases"/>
    <property type="match status" value="1"/>
</dbReference>
<dbReference type="Pfam" id="PF24517">
    <property type="entry name" value="CBM96"/>
    <property type="match status" value="1"/>
</dbReference>
<evidence type="ECO:0000256" key="1">
    <source>
        <dbReference type="ARBA" id="ARBA00004613"/>
    </source>
</evidence>
<dbReference type="NCBIfam" id="NF033679">
    <property type="entry name" value="DNRLRE_dom"/>
    <property type="match status" value="1"/>
</dbReference>
<proteinExistence type="inferred from homology"/>
<evidence type="ECO:0000256" key="2">
    <source>
        <dbReference type="ARBA" id="ARBA00005641"/>
    </source>
</evidence>
<evidence type="ECO:0008006" key="11">
    <source>
        <dbReference type="Google" id="ProtNLM"/>
    </source>
</evidence>
<keyword evidence="3" id="KW-0964">Secreted</keyword>
<dbReference type="InterPro" id="IPR017853">
    <property type="entry name" value="GH"/>
</dbReference>
<keyword evidence="6" id="KW-0326">Glycosidase</keyword>
<sequence length="682" mass="75358">MIPNAHAAYIDPNLVPSTPSLSPVSSVDTTLSNYDRLVLKIGDEPFFYNGIQLRADKLRDVWRYSGSDIKPLYQQVAEDGFTVVNTQILWSDVQPDVFVNASESTYIRGGSYANHNFASSASSLIGYKRGDESNKELTYVKFDFSDYQDNIDGAKVRFYMDSTPLDSTPFTAKLYGITNNSWSASSITWTHAPNHNGVDIAGTNGVDYFLTSASPSYDLVTSKSFYDFDVTDFVQNHCPDMIASFILQAANNGTNVTIGTSLSGAKGEIPPQLILSDQDRFDWTYVDTLIEWTEDADLKLEFVWFGSDSTGVTMDSRVPYFAFLNTKIEELNADGSHSVIFSKNSDPAYGIYWYYLDKNDLTTRAQEKRAITEMMNHVATYNAAHGNKRTVIGVDVANEPSVQRFHQVGFTAWHNPKTWAALSNFSSVQAFVDRTMWEYCVNLANAVKESNYPVWTRSNDVRGVDAAHSSYNEAQRATVGTSLDFVGIDPYSDSFTSAYRFGHTASYDGKNFAIGKNVPMIMENSGSYDTSHGVILATLAGGGFYNVYDFMSSDNLGLYVPKDSSAKDYRPVARGSYVQTVRNTNNLLKKISRDLASKAPKGAGGESLDYLNVFWNETIVQSSLGNIDITYEPSSYTVVGIVISKGERETVLASTGSAEYTLSGITDYGIASVESGYYSDLT</sequence>
<name>A0ABR4JBW8_9EURO</name>
<dbReference type="Proteomes" id="UP001610446">
    <property type="component" value="Unassembled WGS sequence"/>
</dbReference>
<keyword evidence="4" id="KW-0732">Signal</keyword>
<dbReference type="InterPro" id="IPR032504">
    <property type="entry name" value="DUF4978"/>
</dbReference>
<dbReference type="Pfam" id="PF16349">
    <property type="entry name" value="DUF4978"/>
    <property type="match status" value="1"/>
</dbReference>
<dbReference type="InterPro" id="IPR018087">
    <property type="entry name" value="Glyco_hydro_5_CS"/>
</dbReference>
<evidence type="ECO:0000259" key="7">
    <source>
        <dbReference type="Pfam" id="PF16349"/>
    </source>
</evidence>
<comment type="caution">
    <text evidence="9">The sequence shown here is derived from an EMBL/GenBank/DDBJ whole genome shotgun (WGS) entry which is preliminary data.</text>
</comment>
<protein>
    <recommendedName>
        <fullName evidence="11">Glycoside hydrolase superfamily</fullName>
    </recommendedName>
</protein>
<evidence type="ECO:0000313" key="10">
    <source>
        <dbReference type="Proteomes" id="UP001610446"/>
    </source>
</evidence>
<feature type="domain" description="Carbohydrate-binding module family 96" evidence="8">
    <location>
        <begin position="98"/>
        <end position="275"/>
    </location>
</feature>
<dbReference type="InterPro" id="IPR055372">
    <property type="entry name" value="CBM96"/>
</dbReference>
<evidence type="ECO:0000256" key="4">
    <source>
        <dbReference type="ARBA" id="ARBA00022729"/>
    </source>
</evidence>
<accession>A0ABR4JBW8</accession>
<gene>
    <name evidence="9" type="ORF">BJY01DRAFT_251380</name>
</gene>
<evidence type="ECO:0000256" key="5">
    <source>
        <dbReference type="ARBA" id="ARBA00022801"/>
    </source>
</evidence>
<comment type="subcellular location">
    <subcellularLocation>
        <location evidence="1">Secreted</location>
    </subcellularLocation>
</comment>
<dbReference type="Gene3D" id="3.20.20.80">
    <property type="entry name" value="Glycosidases"/>
    <property type="match status" value="1"/>
</dbReference>
<feature type="domain" description="DUF4978" evidence="7">
    <location>
        <begin position="443"/>
        <end position="554"/>
    </location>
</feature>
<evidence type="ECO:0000313" key="9">
    <source>
        <dbReference type="EMBL" id="KAL2837558.1"/>
    </source>
</evidence>
<dbReference type="EMBL" id="JBFXLU010000158">
    <property type="protein sequence ID" value="KAL2837558.1"/>
    <property type="molecule type" value="Genomic_DNA"/>
</dbReference>
<keyword evidence="10" id="KW-1185">Reference proteome</keyword>